<dbReference type="PANTHER" id="PTHR36179">
    <property type="entry name" value="LUD_DOM DOMAIN-CONTAINING PROTEIN"/>
    <property type="match status" value="1"/>
</dbReference>
<protein>
    <submittedName>
        <fullName evidence="4">LUD domain-containing protein</fullName>
    </submittedName>
</protein>
<dbReference type="PANTHER" id="PTHR36179:SF2">
    <property type="entry name" value="LUD DOMAIN-CONTAINING PROTEIN"/>
    <property type="match status" value="1"/>
</dbReference>
<dbReference type="Gene3D" id="3.10.450.50">
    <property type="match status" value="1"/>
</dbReference>
<dbReference type="Gene3D" id="3.40.50.10420">
    <property type="entry name" value="NagB/RpiA/CoA transferase-like"/>
    <property type="match status" value="1"/>
</dbReference>
<evidence type="ECO:0000313" key="5">
    <source>
        <dbReference type="Proteomes" id="UP001183824"/>
    </source>
</evidence>
<sequence>MNDFRTIADRVEIEALRSEFTDAVMMRDRPRLASLFTPDGALRMPNIPVEQIGREEILAGGERLQSQWDFFIQNTHPGTIRLDGDTATGRAYIEELARTLDGREGLNYAVYHDRYQRTEEGWRFAERVYEVRYLDTSPLAGTAPHAAQGSRTERAHATAPPAPATSFTDPATAEQLEGVAAALRANGFAAEILDDAAEARVRIKDLVPEGASVLTGASETLRLSGIDEDINASGQYDAIRPRILAIDRATGADEIRRLVASPEFVVNSVAAVTETGSLVLASGSGSQLPANAGGAAHAVWIVGAQKVVPDLSTALRRIEEHALPLENARAQAVYRMPSAVNRLLILNAEPRPGRGTVLLLREAIGY</sequence>
<dbReference type="SUPFAM" id="SSF54427">
    <property type="entry name" value="NTF2-like"/>
    <property type="match status" value="1"/>
</dbReference>
<feature type="region of interest" description="Disordered" evidence="1">
    <location>
        <begin position="140"/>
        <end position="169"/>
    </location>
</feature>
<gene>
    <name evidence="4" type="ORF">RNB18_20785</name>
</gene>
<reference evidence="5" key="1">
    <citation type="submission" date="2023-07" db="EMBL/GenBank/DDBJ databases">
        <title>30 novel species of actinomycetes from the DSMZ collection.</title>
        <authorList>
            <person name="Nouioui I."/>
        </authorList>
    </citation>
    <scope>NUCLEOTIDE SEQUENCE [LARGE SCALE GENOMIC DNA]</scope>
    <source>
        <strain evidence="5">DSM 41640</strain>
    </source>
</reference>
<dbReference type="Pfam" id="PF02589">
    <property type="entry name" value="LUD_dom"/>
    <property type="match status" value="1"/>
</dbReference>
<evidence type="ECO:0000259" key="3">
    <source>
        <dbReference type="Pfam" id="PF13577"/>
    </source>
</evidence>
<evidence type="ECO:0000256" key="1">
    <source>
        <dbReference type="SAM" id="MobiDB-lite"/>
    </source>
</evidence>
<dbReference type="InterPro" id="IPR024185">
    <property type="entry name" value="FTHF_cligase-like_sf"/>
</dbReference>
<dbReference type="InterPro" id="IPR037401">
    <property type="entry name" value="SnoaL-like"/>
</dbReference>
<proteinExistence type="predicted"/>
<dbReference type="InterPro" id="IPR032710">
    <property type="entry name" value="NTF2-like_dom_sf"/>
</dbReference>
<accession>A0ABU2VAZ8</accession>
<dbReference type="RefSeq" id="WP_311715577.1">
    <property type="nucleotide sequence ID" value="NZ_JAVREZ010000006.1"/>
</dbReference>
<dbReference type="EMBL" id="JAVREZ010000006">
    <property type="protein sequence ID" value="MDT0482609.1"/>
    <property type="molecule type" value="Genomic_DNA"/>
</dbReference>
<evidence type="ECO:0000313" key="4">
    <source>
        <dbReference type="EMBL" id="MDT0482609.1"/>
    </source>
</evidence>
<feature type="domain" description="LUD" evidence="2">
    <location>
        <begin position="177"/>
        <end position="331"/>
    </location>
</feature>
<comment type="caution">
    <text evidence="4">The sequence shown here is derived from an EMBL/GenBank/DDBJ whole genome shotgun (WGS) entry which is preliminary data.</text>
</comment>
<dbReference type="InterPro" id="IPR037171">
    <property type="entry name" value="NagB/RpiA_transferase-like"/>
</dbReference>
<dbReference type="InterPro" id="IPR003741">
    <property type="entry name" value="LUD_dom"/>
</dbReference>
<feature type="domain" description="SnoaL-like" evidence="3">
    <location>
        <begin position="6"/>
        <end position="127"/>
    </location>
</feature>
<organism evidence="4 5">
    <name type="scientific">Streptomyces doebereineriae</name>
    <dbReference type="NCBI Taxonomy" id="3075528"/>
    <lineage>
        <taxon>Bacteria</taxon>
        <taxon>Bacillati</taxon>
        <taxon>Actinomycetota</taxon>
        <taxon>Actinomycetes</taxon>
        <taxon>Kitasatosporales</taxon>
        <taxon>Streptomycetaceae</taxon>
        <taxon>Streptomyces</taxon>
    </lineage>
</organism>
<dbReference type="Pfam" id="PF13577">
    <property type="entry name" value="SnoaL_4"/>
    <property type="match status" value="1"/>
</dbReference>
<keyword evidence="5" id="KW-1185">Reference proteome</keyword>
<dbReference type="Proteomes" id="UP001183824">
    <property type="component" value="Unassembled WGS sequence"/>
</dbReference>
<evidence type="ECO:0000259" key="2">
    <source>
        <dbReference type="Pfam" id="PF02589"/>
    </source>
</evidence>
<name>A0ABU2VAZ8_9ACTN</name>
<dbReference type="SUPFAM" id="SSF100950">
    <property type="entry name" value="NagB/RpiA/CoA transferase-like"/>
    <property type="match status" value="1"/>
</dbReference>